<accession>A0AAU9ZG78</accession>
<dbReference type="GO" id="GO:0034237">
    <property type="term" value="F:protein kinase A regulatory subunit binding"/>
    <property type="evidence" value="ECO:0007669"/>
    <property type="project" value="InterPro"/>
</dbReference>
<dbReference type="EMBL" id="CALSGD010001443">
    <property type="protein sequence ID" value="CAH6791609.1"/>
    <property type="molecule type" value="Genomic_DNA"/>
</dbReference>
<keyword evidence="7" id="KW-0564">Palmitate</keyword>
<evidence type="ECO:0000256" key="4">
    <source>
        <dbReference type="ARBA" id="ARBA00022475"/>
    </source>
</evidence>
<keyword evidence="8" id="KW-0449">Lipoprotein</keyword>
<dbReference type="GO" id="GO:0005886">
    <property type="term" value="C:plasma membrane"/>
    <property type="evidence" value="ECO:0007669"/>
    <property type="project" value="UniProtKB-SubCell"/>
</dbReference>
<sequence length="100" mass="11255">MGCMKSKQTFPFPTTLDKLHESEEAFMPDDSCQQRTPSPGKPGDQEEVKKLPEPSAVVLEFAERLAKEIVQDALQQWTCENIKYYNIPYIESEGSDTAVG</sequence>
<evidence type="ECO:0000256" key="3">
    <source>
        <dbReference type="ARBA" id="ARBA00016882"/>
    </source>
</evidence>
<organism evidence="10 11">
    <name type="scientific">Phodopus roborovskii</name>
    <name type="common">Roborovski's desert hamster</name>
    <name type="synonym">Cricetulus roborovskii</name>
    <dbReference type="NCBI Taxonomy" id="109678"/>
    <lineage>
        <taxon>Eukaryota</taxon>
        <taxon>Metazoa</taxon>
        <taxon>Chordata</taxon>
        <taxon>Craniata</taxon>
        <taxon>Vertebrata</taxon>
        <taxon>Euteleostomi</taxon>
        <taxon>Mammalia</taxon>
        <taxon>Eutheria</taxon>
        <taxon>Euarchontoglires</taxon>
        <taxon>Glires</taxon>
        <taxon>Rodentia</taxon>
        <taxon>Myomorpha</taxon>
        <taxon>Muroidea</taxon>
        <taxon>Cricetidae</taxon>
        <taxon>Cricetinae</taxon>
        <taxon>Phodopus</taxon>
    </lineage>
</organism>
<evidence type="ECO:0000313" key="11">
    <source>
        <dbReference type="Proteomes" id="UP001152836"/>
    </source>
</evidence>
<evidence type="ECO:0000256" key="7">
    <source>
        <dbReference type="ARBA" id="ARBA00023139"/>
    </source>
</evidence>
<dbReference type="Pfam" id="PF15127">
    <property type="entry name" value="SmAKAP"/>
    <property type="match status" value="1"/>
</dbReference>
<gene>
    <name evidence="10" type="primary">1700019D03Rik</name>
    <name evidence="10" type="ORF">PHOROB_LOCUS8722</name>
</gene>
<comment type="similarity">
    <text evidence="2">Belongs to the small membrane AKAP family.</text>
</comment>
<evidence type="ECO:0000256" key="6">
    <source>
        <dbReference type="ARBA" id="ARBA00023136"/>
    </source>
</evidence>
<name>A0AAU9ZG78_PHORO</name>
<evidence type="ECO:0000313" key="10">
    <source>
        <dbReference type="EMBL" id="CAH6791609.1"/>
    </source>
</evidence>
<evidence type="ECO:0000256" key="9">
    <source>
        <dbReference type="SAM" id="MobiDB-lite"/>
    </source>
</evidence>
<evidence type="ECO:0000256" key="5">
    <source>
        <dbReference type="ARBA" id="ARBA00022707"/>
    </source>
</evidence>
<proteinExistence type="inferred from homology"/>
<keyword evidence="6" id="KW-0472">Membrane</keyword>
<comment type="caution">
    <text evidence="10">The sequence shown here is derived from an EMBL/GenBank/DDBJ whole genome shotgun (WGS) entry which is preliminary data.</text>
</comment>
<keyword evidence="4" id="KW-1003">Cell membrane</keyword>
<comment type="subcellular location">
    <subcellularLocation>
        <location evidence="1">Cell membrane</location>
    </subcellularLocation>
</comment>
<dbReference type="PANTHER" id="PTHR36471:SF1">
    <property type="entry name" value="SMALL MEMBRANE A-KINASE ANCHOR PROTEIN"/>
    <property type="match status" value="1"/>
</dbReference>
<evidence type="ECO:0000256" key="1">
    <source>
        <dbReference type="ARBA" id="ARBA00004236"/>
    </source>
</evidence>
<dbReference type="Proteomes" id="UP001152836">
    <property type="component" value="Unassembled WGS sequence"/>
</dbReference>
<keyword evidence="11" id="KW-1185">Reference proteome</keyword>
<keyword evidence="5" id="KW-0519">Myristate</keyword>
<dbReference type="AlphaFoldDB" id="A0AAU9ZG78"/>
<dbReference type="PANTHER" id="PTHR36471">
    <property type="entry name" value="SMALL MEMBRANE A-KINASE ANCHOR PROTEIN"/>
    <property type="match status" value="1"/>
</dbReference>
<feature type="region of interest" description="Disordered" evidence="9">
    <location>
        <begin position="26"/>
        <end position="51"/>
    </location>
</feature>
<evidence type="ECO:0000256" key="2">
    <source>
        <dbReference type="ARBA" id="ARBA00007307"/>
    </source>
</evidence>
<evidence type="ECO:0000256" key="8">
    <source>
        <dbReference type="ARBA" id="ARBA00023288"/>
    </source>
</evidence>
<reference evidence="10" key="1">
    <citation type="submission" date="2022-06" db="EMBL/GenBank/DDBJ databases">
        <authorList>
            <person name="Andreotti S."/>
            <person name="Wyler E."/>
        </authorList>
    </citation>
    <scope>NUCLEOTIDE SEQUENCE</scope>
</reference>
<dbReference type="InterPro" id="IPR027969">
    <property type="entry name" value="Small_membr_AKAP"/>
</dbReference>
<protein>
    <recommendedName>
        <fullName evidence="3">Small membrane A-kinase anchor protein</fullName>
    </recommendedName>
</protein>